<organism evidence="1 2">
    <name type="scientific">Hominilimicola fabiformis</name>
    <dbReference type="NCBI Taxonomy" id="2885356"/>
    <lineage>
        <taxon>Bacteria</taxon>
        <taxon>Bacillati</taxon>
        <taxon>Bacillota</taxon>
        <taxon>Clostridia</taxon>
        <taxon>Eubacteriales</taxon>
        <taxon>Oscillospiraceae</taxon>
        <taxon>Hominilimicola</taxon>
    </lineage>
</organism>
<sequence length="69" mass="8328">MKIINIKWDTDGDKELLKILPTEIDITEEFDFEEYEIDGEFEKEQLLDDISDWLSDTYGYCHFGFEIER</sequence>
<dbReference type="EMBL" id="JAJEQM010000014">
    <property type="protein sequence ID" value="MCC2211177.1"/>
    <property type="molecule type" value="Genomic_DNA"/>
</dbReference>
<comment type="caution">
    <text evidence="1">The sequence shown here is derived from an EMBL/GenBank/DDBJ whole genome shotgun (WGS) entry which is preliminary data.</text>
</comment>
<dbReference type="Proteomes" id="UP001198242">
    <property type="component" value="Unassembled WGS sequence"/>
</dbReference>
<proteinExistence type="predicted"/>
<keyword evidence="2" id="KW-1185">Reference proteome</keyword>
<name>A0AAE3JA75_9FIRM</name>
<protein>
    <submittedName>
        <fullName evidence="1">Uncharacterized protein</fullName>
    </submittedName>
</protein>
<gene>
    <name evidence="1" type="ORF">LKE05_10305</name>
</gene>
<accession>A0AAE3JA75</accession>
<reference evidence="1 2" key="1">
    <citation type="submission" date="2021-10" db="EMBL/GenBank/DDBJ databases">
        <title>Anaerobic single-cell dispensing facilitates the cultivation of human gut bacteria.</title>
        <authorList>
            <person name="Afrizal A."/>
        </authorList>
    </citation>
    <scope>NUCLEOTIDE SEQUENCE [LARGE SCALE GENOMIC DNA]</scope>
    <source>
        <strain evidence="1 2">CLA-AA-H232</strain>
    </source>
</reference>
<evidence type="ECO:0000313" key="1">
    <source>
        <dbReference type="EMBL" id="MCC2211177.1"/>
    </source>
</evidence>
<evidence type="ECO:0000313" key="2">
    <source>
        <dbReference type="Proteomes" id="UP001198242"/>
    </source>
</evidence>
<dbReference type="RefSeq" id="WP_308456789.1">
    <property type="nucleotide sequence ID" value="NZ_JAJEQM010000014.1"/>
</dbReference>
<dbReference type="AlphaFoldDB" id="A0AAE3JA75"/>